<organism evidence="1 2">
    <name type="scientific">Sinorhizobium sojae CCBAU 05684</name>
    <dbReference type="NCBI Taxonomy" id="716928"/>
    <lineage>
        <taxon>Bacteria</taxon>
        <taxon>Pseudomonadati</taxon>
        <taxon>Pseudomonadota</taxon>
        <taxon>Alphaproteobacteria</taxon>
        <taxon>Hyphomicrobiales</taxon>
        <taxon>Rhizobiaceae</taxon>
        <taxon>Sinorhizobium/Ensifer group</taxon>
        <taxon>Sinorhizobium</taxon>
    </lineage>
</organism>
<accession>A0A249PEZ6</accession>
<evidence type="ECO:0000313" key="1">
    <source>
        <dbReference type="EMBL" id="ASY63819.1"/>
    </source>
</evidence>
<reference evidence="1 2" key="1">
    <citation type="submission" date="2017-08" db="EMBL/GenBank/DDBJ databases">
        <title>Multipartite genome sequences of Sinorhizobium species nodulating soybeans.</title>
        <authorList>
            <person name="Tian C.F."/>
        </authorList>
    </citation>
    <scope>NUCLEOTIDE SEQUENCE [LARGE SCALE GENOMIC DNA]</scope>
    <source>
        <strain evidence="1 2">CCBAU 05684</strain>
    </source>
</reference>
<dbReference type="KEGG" id="esj:SJ05684_c23790"/>
<name>A0A249PEZ6_9HYPH</name>
<dbReference type="EMBL" id="CP023067">
    <property type="protein sequence ID" value="ASY63819.1"/>
    <property type="molecule type" value="Genomic_DNA"/>
</dbReference>
<keyword evidence="2" id="KW-1185">Reference proteome</keyword>
<dbReference type="Proteomes" id="UP000217211">
    <property type="component" value="Chromosome"/>
</dbReference>
<evidence type="ECO:0000313" key="2">
    <source>
        <dbReference type="Proteomes" id="UP000217211"/>
    </source>
</evidence>
<sequence length="65" mass="7368">MTVKPMDEQFKSFDAHNLHALARRQRSAAVATAWLQTVGWLMRRMLKGERSLARERKAAAACHGC</sequence>
<proteinExistence type="predicted"/>
<dbReference type="AlphaFoldDB" id="A0A249PEZ6"/>
<gene>
    <name evidence="1" type="ORF">SJ05684_c23790</name>
</gene>
<protein>
    <submittedName>
        <fullName evidence="1">Uncharacterized protein</fullName>
    </submittedName>
</protein>